<organism evidence="1 2">
    <name type="scientific">Rhizobium tubonense</name>
    <dbReference type="NCBI Taxonomy" id="484088"/>
    <lineage>
        <taxon>Bacteria</taxon>
        <taxon>Pseudomonadati</taxon>
        <taxon>Pseudomonadota</taxon>
        <taxon>Alphaproteobacteria</taxon>
        <taxon>Hyphomicrobiales</taxon>
        <taxon>Rhizobiaceae</taxon>
        <taxon>Rhizobium/Agrobacterium group</taxon>
        <taxon>Rhizobium</taxon>
    </lineage>
</organism>
<accession>A0A2W4C649</accession>
<evidence type="ECO:0000313" key="2">
    <source>
        <dbReference type="Proteomes" id="UP000248925"/>
    </source>
</evidence>
<gene>
    <name evidence="1" type="ORF">CPY51_27220</name>
</gene>
<dbReference type="Proteomes" id="UP000248925">
    <property type="component" value="Unassembled WGS sequence"/>
</dbReference>
<proteinExistence type="predicted"/>
<dbReference type="OrthoDB" id="8371759at2"/>
<name>A0A2W4C649_9HYPH</name>
<comment type="caution">
    <text evidence="1">The sequence shown here is derived from an EMBL/GenBank/DDBJ whole genome shotgun (WGS) entry which is preliminary data.</text>
</comment>
<evidence type="ECO:0000313" key="1">
    <source>
        <dbReference type="EMBL" id="PZM09002.1"/>
    </source>
</evidence>
<sequence>MEDDEFMALYNAGKFKEALTFINGGKEKAKYSPSRYAIDKKIGKPVFYRGNKRVERDENGEWQPAKGKYEG</sequence>
<keyword evidence="2" id="KW-1185">Reference proteome</keyword>
<dbReference type="EMBL" id="PCDP01000062">
    <property type="protein sequence ID" value="PZM09002.1"/>
    <property type="molecule type" value="Genomic_DNA"/>
</dbReference>
<dbReference type="RefSeq" id="WP_111163370.1">
    <property type="nucleotide sequence ID" value="NZ_PCDP01000062.1"/>
</dbReference>
<protein>
    <submittedName>
        <fullName evidence="1">Uncharacterized protein</fullName>
    </submittedName>
</protein>
<dbReference type="AlphaFoldDB" id="A0A2W4C649"/>
<reference evidence="1 2" key="1">
    <citation type="journal article" date="2018" name="Sci. Rep.">
        <title>Rhizobium tumorigenes sp. nov., a novel plant tumorigenic bacterium isolated from cane gall tumors on thornless blackberry.</title>
        <authorList>
            <person name="Kuzmanovi N."/>
            <person name="Smalla K."/>
            <person name="Gronow S."/>
            <person name="PuBawska J."/>
        </authorList>
    </citation>
    <scope>NUCLEOTIDE SEQUENCE [LARGE SCALE GENOMIC DNA]</scope>
    <source>
        <strain evidence="1 2">CCBAU 85046</strain>
    </source>
</reference>